<reference evidence="1 2" key="1">
    <citation type="submission" date="2024-10" db="EMBL/GenBank/DDBJ databases">
        <title>The Natural Products Discovery Center: Release of the First 8490 Sequenced Strains for Exploring Actinobacteria Biosynthetic Diversity.</title>
        <authorList>
            <person name="Kalkreuter E."/>
            <person name="Kautsar S.A."/>
            <person name="Yang D."/>
            <person name="Bader C.D."/>
            <person name="Teijaro C.N."/>
            <person name="Fluegel L."/>
            <person name="Davis C.M."/>
            <person name="Simpson J.R."/>
            <person name="Lauterbach L."/>
            <person name="Steele A.D."/>
            <person name="Gui C."/>
            <person name="Meng S."/>
            <person name="Li G."/>
            <person name="Viehrig K."/>
            <person name="Ye F."/>
            <person name="Su P."/>
            <person name="Kiefer A.F."/>
            <person name="Nichols A."/>
            <person name="Cepeda A.J."/>
            <person name="Yan W."/>
            <person name="Fan B."/>
            <person name="Jiang Y."/>
            <person name="Adhikari A."/>
            <person name="Zheng C.-J."/>
            <person name="Schuster L."/>
            <person name="Cowan T.M."/>
            <person name="Smanski M.J."/>
            <person name="Chevrette M.G."/>
            <person name="De Carvalho L.P.S."/>
            <person name="Shen B."/>
        </authorList>
    </citation>
    <scope>NUCLEOTIDE SEQUENCE [LARGE SCALE GENOMIC DNA]</scope>
    <source>
        <strain evidence="1 2">NPDC015755</strain>
    </source>
</reference>
<name>A0ABW6YKB2_9ACTN</name>
<keyword evidence="2" id="KW-1185">Reference proteome</keyword>
<dbReference type="RefSeq" id="WP_391937166.1">
    <property type="nucleotide sequence ID" value="NZ_JBIBSM010000021.1"/>
</dbReference>
<gene>
    <name evidence="1" type="ORF">ACF05T_30165</name>
</gene>
<evidence type="ECO:0000313" key="1">
    <source>
        <dbReference type="EMBL" id="MFF8280306.1"/>
    </source>
</evidence>
<comment type="caution">
    <text evidence="1">The sequence shown here is derived from an EMBL/GenBank/DDBJ whole genome shotgun (WGS) entry which is preliminary data.</text>
</comment>
<accession>A0ABW6YKB2</accession>
<dbReference type="Gene3D" id="3.30.70.100">
    <property type="match status" value="1"/>
</dbReference>
<evidence type="ECO:0008006" key="3">
    <source>
        <dbReference type="Google" id="ProtNLM"/>
    </source>
</evidence>
<proteinExistence type="predicted"/>
<dbReference type="SUPFAM" id="SSF54909">
    <property type="entry name" value="Dimeric alpha+beta barrel"/>
    <property type="match status" value="1"/>
</dbReference>
<sequence>MTNVLVESLAFPEFGRPDAGLVLISEWHTHDAEHRLAVMDGIIDTWAKARLPEAFLSRHCLAGSDGRTILNVAQWTNAAAHHAFAADPVNRRAIADSVRALITVGPPGRYRHERSVALRDAPVRTLSTASDPVPGAVAQHFHRSEDGTFVHVLTAHDDDGDGTALRFRPHRGVVRPRG</sequence>
<protein>
    <recommendedName>
        <fullName evidence="3">Antibiotic biosynthesis monooxygenase</fullName>
    </recommendedName>
</protein>
<dbReference type="EMBL" id="JBIBSM010000021">
    <property type="protein sequence ID" value="MFF8280306.1"/>
    <property type="molecule type" value="Genomic_DNA"/>
</dbReference>
<evidence type="ECO:0000313" key="2">
    <source>
        <dbReference type="Proteomes" id="UP001603013"/>
    </source>
</evidence>
<dbReference type="InterPro" id="IPR011008">
    <property type="entry name" value="Dimeric_a/b-barrel"/>
</dbReference>
<dbReference type="Proteomes" id="UP001603013">
    <property type="component" value="Unassembled WGS sequence"/>
</dbReference>
<organism evidence="1 2">
    <name type="scientific">Streptomyces lateritius</name>
    <dbReference type="NCBI Taxonomy" id="67313"/>
    <lineage>
        <taxon>Bacteria</taxon>
        <taxon>Bacillati</taxon>
        <taxon>Actinomycetota</taxon>
        <taxon>Actinomycetes</taxon>
        <taxon>Kitasatosporales</taxon>
        <taxon>Streptomycetaceae</taxon>
        <taxon>Streptomyces</taxon>
    </lineage>
</organism>